<evidence type="ECO:0008006" key="3">
    <source>
        <dbReference type="Google" id="ProtNLM"/>
    </source>
</evidence>
<sequence length="94" mass="10581">MWGKKSSQLDEIVAESHQLLGCIGAELNQLAFGLRHFVKFEGLVVANIDGNLRTVDNRLANEMGNGYMINSMWKEGEDCFKKSLDVTRQLHSLL</sequence>
<accession>A0A2V1DB65</accession>
<dbReference type="OrthoDB" id="6161812at2759"/>
<protein>
    <recommendedName>
        <fullName evidence="3">Prion-inhibition and propagation HeLo domain-containing protein</fullName>
    </recommendedName>
</protein>
<evidence type="ECO:0000313" key="1">
    <source>
        <dbReference type="EMBL" id="PVH95285.1"/>
    </source>
</evidence>
<keyword evidence="2" id="KW-1185">Reference proteome</keyword>
<evidence type="ECO:0000313" key="2">
    <source>
        <dbReference type="Proteomes" id="UP000244855"/>
    </source>
</evidence>
<dbReference type="STRING" id="97972.A0A2V1DB65"/>
<organism evidence="1 2">
    <name type="scientific">Periconia macrospinosa</name>
    <dbReference type="NCBI Taxonomy" id="97972"/>
    <lineage>
        <taxon>Eukaryota</taxon>
        <taxon>Fungi</taxon>
        <taxon>Dikarya</taxon>
        <taxon>Ascomycota</taxon>
        <taxon>Pezizomycotina</taxon>
        <taxon>Dothideomycetes</taxon>
        <taxon>Pleosporomycetidae</taxon>
        <taxon>Pleosporales</taxon>
        <taxon>Massarineae</taxon>
        <taxon>Periconiaceae</taxon>
        <taxon>Periconia</taxon>
    </lineage>
</organism>
<dbReference type="Proteomes" id="UP000244855">
    <property type="component" value="Unassembled WGS sequence"/>
</dbReference>
<gene>
    <name evidence="1" type="ORF">DM02DRAFT_163749</name>
</gene>
<name>A0A2V1DB65_9PLEO</name>
<dbReference type="AlphaFoldDB" id="A0A2V1DB65"/>
<dbReference type="EMBL" id="KZ805501">
    <property type="protein sequence ID" value="PVH95285.1"/>
    <property type="molecule type" value="Genomic_DNA"/>
</dbReference>
<reference evidence="1 2" key="1">
    <citation type="journal article" date="2018" name="Sci. Rep.">
        <title>Comparative genomics provides insights into the lifestyle and reveals functional heterogeneity of dark septate endophytic fungi.</title>
        <authorList>
            <person name="Knapp D.G."/>
            <person name="Nemeth J.B."/>
            <person name="Barry K."/>
            <person name="Hainaut M."/>
            <person name="Henrissat B."/>
            <person name="Johnson J."/>
            <person name="Kuo A."/>
            <person name="Lim J.H.P."/>
            <person name="Lipzen A."/>
            <person name="Nolan M."/>
            <person name="Ohm R.A."/>
            <person name="Tamas L."/>
            <person name="Grigoriev I.V."/>
            <person name="Spatafora J.W."/>
            <person name="Nagy L.G."/>
            <person name="Kovacs G.M."/>
        </authorList>
    </citation>
    <scope>NUCLEOTIDE SEQUENCE [LARGE SCALE GENOMIC DNA]</scope>
    <source>
        <strain evidence="1 2">DSE2036</strain>
    </source>
</reference>
<proteinExistence type="predicted"/>